<evidence type="ECO:0000256" key="3">
    <source>
        <dbReference type="ARBA" id="ARBA00022989"/>
    </source>
</evidence>
<evidence type="ECO:0000256" key="5">
    <source>
        <dbReference type="SAM" id="Phobius"/>
    </source>
</evidence>
<protein>
    <submittedName>
        <fullName evidence="6">Methyltransferase</fullName>
    </submittedName>
</protein>
<dbReference type="Pfam" id="PF04140">
    <property type="entry name" value="ICMT"/>
    <property type="match status" value="1"/>
</dbReference>
<dbReference type="InterPro" id="IPR007269">
    <property type="entry name" value="ICMT_MeTrfase"/>
</dbReference>
<evidence type="ECO:0000313" key="7">
    <source>
        <dbReference type="Proteomes" id="UP001646157"/>
    </source>
</evidence>
<dbReference type="GO" id="GO:0008168">
    <property type="term" value="F:methyltransferase activity"/>
    <property type="evidence" value="ECO:0007669"/>
    <property type="project" value="UniProtKB-KW"/>
</dbReference>
<dbReference type="EMBL" id="JAFBDZ010000001">
    <property type="protein sequence ID" value="MBM7584285.1"/>
    <property type="molecule type" value="Genomic_DNA"/>
</dbReference>
<dbReference type="RefSeq" id="WP_205168456.1">
    <property type="nucleotide sequence ID" value="NZ_JAFBDZ010000001.1"/>
</dbReference>
<keyword evidence="2 5" id="KW-0812">Transmembrane</keyword>
<evidence type="ECO:0000313" key="6">
    <source>
        <dbReference type="EMBL" id="MBM7584285.1"/>
    </source>
</evidence>
<feature type="transmembrane region" description="Helical" evidence="5">
    <location>
        <begin position="43"/>
        <end position="61"/>
    </location>
</feature>
<keyword evidence="6" id="KW-0808">Transferase</keyword>
<dbReference type="PANTHER" id="PTHR43847:SF1">
    <property type="entry name" value="BLL3993 PROTEIN"/>
    <property type="match status" value="1"/>
</dbReference>
<dbReference type="Proteomes" id="UP001646157">
    <property type="component" value="Unassembled WGS sequence"/>
</dbReference>
<keyword evidence="6" id="KW-0489">Methyltransferase</keyword>
<keyword evidence="4 5" id="KW-0472">Membrane</keyword>
<keyword evidence="7" id="KW-1185">Reference proteome</keyword>
<keyword evidence="3 5" id="KW-1133">Transmembrane helix</keyword>
<evidence type="ECO:0000256" key="2">
    <source>
        <dbReference type="ARBA" id="ARBA00022692"/>
    </source>
</evidence>
<name>A0ABS2N8U2_9BACI</name>
<dbReference type="GO" id="GO:0032259">
    <property type="term" value="P:methylation"/>
    <property type="evidence" value="ECO:0007669"/>
    <property type="project" value="UniProtKB-KW"/>
</dbReference>
<evidence type="ECO:0000256" key="1">
    <source>
        <dbReference type="ARBA" id="ARBA00004141"/>
    </source>
</evidence>
<feature type="transmembrane region" description="Helical" evidence="5">
    <location>
        <begin position="6"/>
        <end position="22"/>
    </location>
</feature>
<reference evidence="6 7" key="1">
    <citation type="submission" date="2021-01" db="EMBL/GenBank/DDBJ databases">
        <title>Genomic Encyclopedia of Type Strains, Phase IV (KMG-IV): sequencing the most valuable type-strain genomes for metagenomic binning, comparative biology and taxonomic classification.</title>
        <authorList>
            <person name="Goeker M."/>
        </authorList>
    </citation>
    <scope>NUCLEOTIDE SEQUENCE [LARGE SCALE GENOMIC DNA]</scope>
    <source>
        <strain evidence="6 7">DSM 24834</strain>
    </source>
</reference>
<feature type="transmembrane region" description="Helical" evidence="5">
    <location>
        <begin position="73"/>
        <end position="95"/>
    </location>
</feature>
<organism evidence="6 7">
    <name type="scientific">Rossellomorea pakistanensis</name>
    <dbReference type="NCBI Taxonomy" id="992288"/>
    <lineage>
        <taxon>Bacteria</taxon>
        <taxon>Bacillati</taxon>
        <taxon>Bacillota</taxon>
        <taxon>Bacilli</taxon>
        <taxon>Bacillales</taxon>
        <taxon>Bacillaceae</taxon>
        <taxon>Rossellomorea</taxon>
    </lineage>
</organism>
<dbReference type="InterPro" id="IPR052527">
    <property type="entry name" value="Metal_cation-efflux_comp"/>
</dbReference>
<proteinExistence type="predicted"/>
<feature type="transmembrane region" description="Helical" evidence="5">
    <location>
        <begin position="121"/>
        <end position="147"/>
    </location>
</feature>
<comment type="subcellular location">
    <subcellularLocation>
        <location evidence="1">Membrane</location>
        <topology evidence="1">Multi-pass membrane protein</topology>
    </subcellularLocation>
</comment>
<dbReference type="Gene3D" id="1.20.120.1630">
    <property type="match status" value="1"/>
</dbReference>
<dbReference type="PANTHER" id="PTHR43847">
    <property type="entry name" value="BLL3993 PROTEIN"/>
    <property type="match status" value="1"/>
</dbReference>
<gene>
    <name evidence="6" type="ORF">JOC86_000822</name>
</gene>
<evidence type="ECO:0000256" key="4">
    <source>
        <dbReference type="ARBA" id="ARBA00023136"/>
    </source>
</evidence>
<sequence length="187" mass="22181">MFFYIFLIVVASQRLIEVLIAKRNEKWMKSKGAKEYGKRHYRLMVAIHFLFFVSLIMESILGRSDLNSDWPLLVAVFFIVQLCRVWVIMALGRFWNTKIIVLKDAEVVAKGPYKFIKHPNYLIVTIELIIIPLIFNAYWTLFIFAILNQLILAIRIPLEEEVLNKQTNYEDELTSKRRFIPLIRKSR</sequence>
<comment type="caution">
    <text evidence="6">The sequence shown here is derived from an EMBL/GenBank/DDBJ whole genome shotgun (WGS) entry which is preliminary data.</text>
</comment>
<accession>A0ABS2N8U2</accession>